<dbReference type="AlphaFoldDB" id="A0A951PXL5"/>
<sequence length="47" mass="5190">MWIASIYESAIARIASAGSFLESVPCPEGIWQPHSLRLEARARYAIA</sequence>
<evidence type="ECO:0000313" key="1">
    <source>
        <dbReference type="EMBL" id="MBW4561073.1"/>
    </source>
</evidence>
<dbReference type="Proteomes" id="UP000715781">
    <property type="component" value="Unassembled WGS sequence"/>
</dbReference>
<reference evidence="1" key="1">
    <citation type="submission" date="2021-05" db="EMBL/GenBank/DDBJ databases">
        <authorList>
            <person name="Pietrasiak N."/>
            <person name="Ward R."/>
            <person name="Stajich J.E."/>
            <person name="Kurbessoian T."/>
        </authorList>
    </citation>
    <scope>NUCLEOTIDE SEQUENCE</scope>
    <source>
        <strain evidence="1">JT2-VF2</strain>
    </source>
</reference>
<dbReference type="EMBL" id="JAHHHN010000003">
    <property type="protein sequence ID" value="MBW4561073.1"/>
    <property type="molecule type" value="Genomic_DNA"/>
</dbReference>
<proteinExistence type="predicted"/>
<accession>A0A951PXL5</accession>
<reference evidence="1" key="2">
    <citation type="journal article" date="2022" name="Microbiol. Resour. Announc.">
        <title>Metagenome Sequencing to Explore Phylogenomics of Terrestrial Cyanobacteria.</title>
        <authorList>
            <person name="Ward R.D."/>
            <person name="Stajich J.E."/>
            <person name="Johansen J.R."/>
            <person name="Huntemann M."/>
            <person name="Clum A."/>
            <person name="Foster B."/>
            <person name="Foster B."/>
            <person name="Roux S."/>
            <person name="Palaniappan K."/>
            <person name="Varghese N."/>
            <person name="Mukherjee S."/>
            <person name="Reddy T.B.K."/>
            <person name="Daum C."/>
            <person name="Copeland A."/>
            <person name="Chen I.A."/>
            <person name="Ivanova N.N."/>
            <person name="Kyrpides N.C."/>
            <person name="Shapiro N."/>
            <person name="Eloe-Fadrosh E.A."/>
            <person name="Pietrasiak N."/>
        </authorList>
    </citation>
    <scope>NUCLEOTIDE SEQUENCE</scope>
    <source>
        <strain evidence="1">JT2-VF2</strain>
    </source>
</reference>
<organism evidence="1 2">
    <name type="scientific">Mojavia pulchra JT2-VF2</name>
    <dbReference type="NCBI Taxonomy" id="287848"/>
    <lineage>
        <taxon>Bacteria</taxon>
        <taxon>Bacillati</taxon>
        <taxon>Cyanobacteriota</taxon>
        <taxon>Cyanophyceae</taxon>
        <taxon>Nostocales</taxon>
        <taxon>Nostocaceae</taxon>
    </lineage>
</organism>
<gene>
    <name evidence="1" type="ORF">KME32_07905</name>
</gene>
<comment type="caution">
    <text evidence="1">The sequence shown here is derived from an EMBL/GenBank/DDBJ whole genome shotgun (WGS) entry which is preliminary data.</text>
</comment>
<evidence type="ECO:0000313" key="2">
    <source>
        <dbReference type="Proteomes" id="UP000715781"/>
    </source>
</evidence>
<protein>
    <submittedName>
        <fullName evidence="1">Uncharacterized protein</fullName>
    </submittedName>
</protein>
<name>A0A951PXL5_9NOST</name>